<reference evidence="1 2" key="1">
    <citation type="submission" date="2021-07" db="EMBL/GenBank/DDBJ databases">
        <authorList>
            <person name="Palmer J.M."/>
        </authorList>
    </citation>
    <scope>NUCLEOTIDE SEQUENCE [LARGE SCALE GENOMIC DNA]</scope>
    <source>
        <strain evidence="1 2">AT_MEX2019</strain>
        <tissue evidence="1">Muscle</tissue>
    </source>
</reference>
<name>A0ABU7ANU6_9TELE</name>
<dbReference type="EMBL" id="JAHUTI010021902">
    <property type="protein sequence ID" value="MED6239704.1"/>
    <property type="molecule type" value="Genomic_DNA"/>
</dbReference>
<dbReference type="Proteomes" id="UP001345963">
    <property type="component" value="Unassembled WGS sequence"/>
</dbReference>
<proteinExistence type="predicted"/>
<comment type="caution">
    <text evidence="1">The sequence shown here is derived from an EMBL/GenBank/DDBJ whole genome shotgun (WGS) entry which is preliminary data.</text>
</comment>
<evidence type="ECO:0000313" key="2">
    <source>
        <dbReference type="Proteomes" id="UP001345963"/>
    </source>
</evidence>
<organism evidence="1 2">
    <name type="scientific">Ataeniobius toweri</name>
    <dbReference type="NCBI Taxonomy" id="208326"/>
    <lineage>
        <taxon>Eukaryota</taxon>
        <taxon>Metazoa</taxon>
        <taxon>Chordata</taxon>
        <taxon>Craniata</taxon>
        <taxon>Vertebrata</taxon>
        <taxon>Euteleostomi</taxon>
        <taxon>Actinopterygii</taxon>
        <taxon>Neopterygii</taxon>
        <taxon>Teleostei</taxon>
        <taxon>Neoteleostei</taxon>
        <taxon>Acanthomorphata</taxon>
        <taxon>Ovalentaria</taxon>
        <taxon>Atherinomorphae</taxon>
        <taxon>Cyprinodontiformes</taxon>
        <taxon>Goodeidae</taxon>
        <taxon>Ataeniobius</taxon>
    </lineage>
</organism>
<gene>
    <name evidence="1" type="ORF">ATANTOWER_009930</name>
</gene>
<sequence>MLPGQCKTMMPVPGGASVATSCENILYEASPWQDLTSHLGPTTNHHSLLILRIAATGSTGKPPWKDRTINN</sequence>
<protein>
    <submittedName>
        <fullName evidence="1">Uncharacterized protein</fullName>
    </submittedName>
</protein>
<dbReference type="PROSITE" id="PS51257">
    <property type="entry name" value="PROKAR_LIPOPROTEIN"/>
    <property type="match status" value="1"/>
</dbReference>
<keyword evidence="2" id="KW-1185">Reference proteome</keyword>
<accession>A0ABU7ANU6</accession>
<evidence type="ECO:0000313" key="1">
    <source>
        <dbReference type="EMBL" id="MED6239704.1"/>
    </source>
</evidence>